<dbReference type="GO" id="GO:0005634">
    <property type="term" value="C:nucleus"/>
    <property type="evidence" value="ECO:0007669"/>
    <property type="project" value="UniProtKB-SubCell"/>
</dbReference>
<dbReference type="OrthoDB" id="340431at2759"/>
<evidence type="ECO:0000256" key="1">
    <source>
        <dbReference type="ARBA" id="ARBA00004123"/>
    </source>
</evidence>
<proteinExistence type="inferred from homology"/>
<dbReference type="InterPro" id="IPR044868">
    <property type="entry name" value="Rpn13/ADRM1_Pru"/>
</dbReference>
<keyword evidence="4" id="KW-0963">Cytoplasm</keyword>
<dbReference type="GO" id="GO:0061133">
    <property type="term" value="F:endopeptidase activator activity"/>
    <property type="evidence" value="ECO:0007669"/>
    <property type="project" value="TreeGrafter"/>
</dbReference>
<keyword evidence="13" id="KW-1185">Reference proteome</keyword>
<dbReference type="InterPro" id="IPR038108">
    <property type="entry name" value="RPN13_DEUBAD_sf"/>
</dbReference>
<dbReference type="EMBL" id="JYDT01000094">
    <property type="protein sequence ID" value="KRY85251.1"/>
    <property type="molecule type" value="Genomic_DNA"/>
</dbReference>
<feature type="domain" description="Pru" evidence="11">
    <location>
        <begin position="10"/>
        <end position="120"/>
    </location>
</feature>
<dbReference type="Gene3D" id="1.10.2020.20">
    <property type="match status" value="1"/>
</dbReference>
<dbReference type="CDD" id="cd13314">
    <property type="entry name" value="PH_Rpn13"/>
    <property type="match status" value="1"/>
</dbReference>
<evidence type="ECO:0000313" key="12">
    <source>
        <dbReference type="EMBL" id="KRY85251.1"/>
    </source>
</evidence>
<dbReference type="Gene3D" id="2.30.29.70">
    <property type="entry name" value="Proteasomal ubiquitin receptor Rpn13/ADRM1"/>
    <property type="match status" value="1"/>
</dbReference>
<dbReference type="PROSITE" id="PS51917">
    <property type="entry name" value="PRU"/>
    <property type="match status" value="1"/>
</dbReference>
<evidence type="ECO:0000259" key="10">
    <source>
        <dbReference type="PROSITE" id="PS51916"/>
    </source>
</evidence>
<comment type="caution">
    <text evidence="12">The sequence shown here is derived from an EMBL/GenBank/DDBJ whole genome shotgun (WGS) entry which is preliminary data.</text>
</comment>
<evidence type="ECO:0000313" key="13">
    <source>
        <dbReference type="Proteomes" id="UP000054995"/>
    </source>
</evidence>
<feature type="compositionally biased region" description="Polar residues" evidence="9">
    <location>
        <begin position="237"/>
        <end position="257"/>
    </location>
</feature>
<evidence type="ECO:0000256" key="5">
    <source>
        <dbReference type="ARBA" id="ARBA00022942"/>
    </source>
</evidence>
<dbReference type="Proteomes" id="UP000054995">
    <property type="component" value="Unassembled WGS sequence"/>
</dbReference>
<evidence type="ECO:0000256" key="6">
    <source>
        <dbReference type="ARBA" id="ARBA00023242"/>
    </source>
</evidence>
<dbReference type="InterPro" id="IPR044867">
    <property type="entry name" value="DEUBAD_dom"/>
</dbReference>
<dbReference type="GO" id="GO:0070628">
    <property type="term" value="F:proteasome binding"/>
    <property type="evidence" value="ECO:0007669"/>
    <property type="project" value="TreeGrafter"/>
</dbReference>
<dbReference type="PANTHER" id="PTHR12225:SF0">
    <property type="entry name" value="PROTEASOMAL UBIQUITIN RECEPTOR ADRM1"/>
    <property type="match status" value="1"/>
</dbReference>
<evidence type="ECO:0000256" key="7">
    <source>
        <dbReference type="ARBA" id="ARBA00054744"/>
    </source>
</evidence>
<keyword evidence="6" id="KW-0539">Nucleus</keyword>
<feature type="non-terminal residue" evidence="12">
    <location>
        <position position="500"/>
    </location>
</feature>
<dbReference type="InterPro" id="IPR038633">
    <property type="entry name" value="Rpn13/ADRM1_Pru_sf"/>
</dbReference>
<dbReference type="GO" id="GO:0005737">
    <property type="term" value="C:cytoplasm"/>
    <property type="evidence" value="ECO:0007669"/>
    <property type="project" value="UniProtKB-SubCell"/>
</dbReference>
<sequence>MALFSNRREQSSPFLLEFRAGKMQLRGTTVYPDHRKGLVYVHQSEDSLMHFCWKDRTTGIDLILFPEDVEFVPVPQCNSGRVFLLKFKNSNRRMFFWMQEPQSNRDEEYCRRVNELLNNPPALGSNRRGEGRNVGGLHELTDHLGFMNQLLNLSSARRGGKKKTGISGAAPSAEERMDWQSSLSGINQSQLVELLNRIHLDLMGSGSPVLDQSGLESLNAAPFLPMIEDDHSMMDASEQQSESTQGKESASATQGNQIKRAAGESTAQIKVEDLRSIFSSLSGNATTYNTIARAHPINLDTVFTPKALSKILSQKQYVERLCEYIPKECEKNYNEIETTLRSPQFIQCLRVFSKALQAGHLAPVFEQFRFPESVIRGCQKGDIIAVFSSMEQDAKKSKANDKDKKNTASPSKAAVFPLSTFVALSAAEGGLEGCVFGFGTFCSKGPISFFSSNDFHKLYIANICFSISKIRSVSTEISANQLFMSLPSNTKAMCKQARAI</sequence>
<dbReference type="PANTHER" id="PTHR12225">
    <property type="entry name" value="ADHESION REGULATING MOLECULE 1 110 KDA CELL MEMBRANE GLYCOPROTEIN"/>
    <property type="match status" value="1"/>
</dbReference>
<keyword evidence="12" id="KW-0675">Receptor</keyword>
<evidence type="ECO:0000256" key="9">
    <source>
        <dbReference type="SAM" id="MobiDB-lite"/>
    </source>
</evidence>
<gene>
    <name evidence="12" type="primary">adrm1b</name>
    <name evidence="12" type="ORF">T4D_13115</name>
</gene>
<dbReference type="Pfam" id="PF16550">
    <property type="entry name" value="RPN13_C"/>
    <property type="match status" value="1"/>
</dbReference>
<organism evidence="12 13">
    <name type="scientific">Trichinella pseudospiralis</name>
    <name type="common">Parasitic roundworm</name>
    <dbReference type="NCBI Taxonomy" id="6337"/>
    <lineage>
        <taxon>Eukaryota</taxon>
        <taxon>Metazoa</taxon>
        <taxon>Ecdysozoa</taxon>
        <taxon>Nematoda</taxon>
        <taxon>Enoplea</taxon>
        <taxon>Dorylaimia</taxon>
        <taxon>Trichinellida</taxon>
        <taxon>Trichinellidae</taxon>
        <taxon>Trichinella</taxon>
    </lineage>
</organism>
<name>A0A0V1FIW2_TRIPS</name>
<evidence type="ECO:0000256" key="4">
    <source>
        <dbReference type="ARBA" id="ARBA00022490"/>
    </source>
</evidence>
<dbReference type="FunFam" id="2.30.29.70:FF:000001">
    <property type="entry name" value="Proteasomal ubiquitin receptor ADRM1"/>
    <property type="match status" value="1"/>
</dbReference>
<evidence type="ECO:0000256" key="8">
    <source>
        <dbReference type="ARBA" id="ARBA00070663"/>
    </source>
</evidence>
<evidence type="ECO:0000259" key="11">
    <source>
        <dbReference type="PROSITE" id="PS51917"/>
    </source>
</evidence>
<evidence type="ECO:0000256" key="3">
    <source>
        <dbReference type="ARBA" id="ARBA00009216"/>
    </source>
</evidence>
<dbReference type="Pfam" id="PF04683">
    <property type="entry name" value="Rpn13_ADRM1_Pru"/>
    <property type="match status" value="1"/>
</dbReference>
<dbReference type="PROSITE" id="PS51916">
    <property type="entry name" value="DEUBAD"/>
    <property type="match status" value="1"/>
</dbReference>
<comment type="function">
    <text evidence="7">May function as a proteasomal ubiquitin receptor. May promote the deubiquitinating activity associated with the 26S proteasome.</text>
</comment>
<protein>
    <recommendedName>
        <fullName evidence="8">Proteasomal ubiquitin receptor ADRM1 homolog</fullName>
    </recommendedName>
</protein>
<evidence type="ECO:0000256" key="2">
    <source>
        <dbReference type="ARBA" id="ARBA00004496"/>
    </source>
</evidence>
<keyword evidence="5" id="KW-0647">Proteasome</keyword>
<comment type="similarity">
    <text evidence="3">Belongs to the ADRM1 family.</text>
</comment>
<accession>A0A0V1FIW2</accession>
<dbReference type="GO" id="GO:0008541">
    <property type="term" value="C:proteasome regulatory particle, lid subcomplex"/>
    <property type="evidence" value="ECO:0007669"/>
    <property type="project" value="TreeGrafter"/>
</dbReference>
<dbReference type="AlphaFoldDB" id="A0A0V1FIW2"/>
<dbReference type="InterPro" id="IPR032368">
    <property type="entry name" value="RPN13_DEUBAD"/>
</dbReference>
<reference evidence="12 13" key="1">
    <citation type="submission" date="2015-01" db="EMBL/GenBank/DDBJ databases">
        <title>Evolution of Trichinella species and genotypes.</title>
        <authorList>
            <person name="Korhonen P.K."/>
            <person name="Edoardo P."/>
            <person name="Giuseppe L.R."/>
            <person name="Gasser R.B."/>
        </authorList>
    </citation>
    <scope>NUCLEOTIDE SEQUENCE [LARGE SCALE GENOMIC DNA]</scope>
    <source>
        <strain evidence="12">ISS470</strain>
    </source>
</reference>
<feature type="domain" description="DEUBAD" evidence="10">
    <location>
        <begin position="290"/>
        <end position="400"/>
    </location>
</feature>
<dbReference type="InterPro" id="IPR006773">
    <property type="entry name" value="Rpn13/ADRM1"/>
</dbReference>
<feature type="region of interest" description="Disordered" evidence="9">
    <location>
        <begin position="233"/>
        <end position="265"/>
    </location>
</feature>
<comment type="subcellular location">
    <subcellularLocation>
        <location evidence="2">Cytoplasm</location>
    </subcellularLocation>
    <subcellularLocation>
        <location evidence="1">Nucleus</location>
    </subcellularLocation>
</comment>